<keyword evidence="1" id="KW-0175">Coiled coil</keyword>
<feature type="coiled-coil region" evidence="1">
    <location>
        <begin position="421"/>
        <end position="448"/>
    </location>
</feature>
<dbReference type="InterPro" id="IPR002110">
    <property type="entry name" value="Ankyrin_rpt"/>
</dbReference>
<dbReference type="InterPro" id="IPR036770">
    <property type="entry name" value="Ankyrin_rpt-contain_sf"/>
</dbReference>
<evidence type="ECO:0000313" key="3">
    <source>
        <dbReference type="Proteomes" id="UP000315496"/>
    </source>
</evidence>
<evidence type="ECO:0000313" key="2">
    <source>
        <dbReference type="EMBL" id="TNJ29810.1"/>
    </source>
</evidence>
<gene>
    <name evidence="2" type="ORF">GMRT_11507</name>
</gene>
<keyword evidence="3" id="KW-1185">Reference proteome</keyword>
<evidence type="ECO:0000256" key="1">
    <source>
        <dbReference type="SAM" id="Coils"/>
    </source>
</evidence>
<name>A0A4Z1SW36_GIAMU</name>
<accession>A0A4Z1SW36</accession>
<dbReference type="AlphaFoldDB" id="A0A4Z1SW36"/>
<dbReference type="PANTHER" id="PTHR24120">
    <property type="entry name" value="GH07239P"/>
    <property type="match status" value="1"/>
</dbReference>
<protein>
    <submittedName>
        <fullName evidence="2">Ankyrin repeat protein 1</fullName>
    </submittedName>
</protein>
<dbReference type="Gene3D" id="1.25.40.20">
    <property type="entry name" value="Ankyrin repeat-containing domain"/>
    <property type="match status" value="3"/>
</dbReference>
<dbReference type="VEuPathDB" id="GiardiaDB:GMRT_11507"/>
<dbReference type="Pfam" id="PF12796">
    <property type="entry name" value="Ank_2"/>
    <property type="match status" value="3"/>
</dbReference>
<dbReference type="EMBL" id="VDLU01000001">
    <property type="protein sequence ID" value="TNJ29810.1"/>
    <property type="molecule type" value="Genomic_DNA"/>
</dbReference>
<reference evidence="2 3" key="1">
    <citation type="submission" date="2019-05" db="EMBL/GenBank/DDBJ databases">
        <title>The compact genome of Giardia muris reveals important steps in the evolution of intestinal protozoan parasites.</title>
        <authorList>
            <person name="Xu F."/>
            <person name="Jimenez-Gonzalez A."/>
            <person name="Einarsson E."/>
            <person name="Astvaldsson A."/>
            <person name="Peirasmaki D."/>
            <person name="Eckmann L."/>
            <person name="Andersson J.O."/>
            <person name="Svard S.G."/>
            <person name="Jerlstrom-Hultqvist J."/>
        </authorList>
    </citation>
    <scope>NUCLEOTIDE SEQUENCE [LARGE SCALE GENOMIC DNA]</scope>
    <source>
        <strain evidence="2 3">Roberts-Thomson</strain>
    </source>
</reference>
<dbReference type="SUPFAM" id="SSF48403">
    <property type="entry name" value="Ankyrin repeat"/>
    <property type="match status" value="1"/>
</dbReference>
<proteinExistence type="predicted"/>
<sequence>MVRTELIEAAICGDASAVARHIKQAGQTDGTGKTALMWAAYHGNTECVRVLAAREGGLQIKAGQLQGCTALIFAAGNGHRECVQLLLEREAGFKTIFGHTALKTALYSGHFSIIPLLYPREHESVSFTPLMVAALNGDVDLLRMHMDHLRSNYKGYTALMFAAGCGHACCVRQLLIEANLQTEKTEAIAIAPGHAAIPAGTTALMFAAMNGHAACVPLLQSCESGLQNDAGRSALMYAVECNSVECVRLLAEWEAGLCLRNGVTALMMAAFANRVDCVRSLLCEASRRTSEQITWPVNISDGATALMFAAIGNHPEPASLLLPYEFGLTDGALKTAFTRARELGHDEVAQILAGEDENPLFVRKTPPSRLECLRDEAWLSPQQTSPKGPIADIDAPLKHTTPLQSDQLYVDTDVQLIAQRNRALEGQLADIMSRLSVYEEELRTANSRVCALEQLIRIPAPITDFSEYTPDELRAVKKSLKISLSALYNYLSDSPSH</sequence>
<dbReference type="Proteomes" id="UP000315496">
    <property type="component" value="Chromosome 1"/>
</dbReference>
<dbReference type="PANTHER" id="PTHR24120:SF4">
    <property type="entry name" value="GH07239P"/>
    <property type="match status" value="1"/>
</dbReference>
<comment type="caution">
    <text evidence="2">The sequence shown here is derived from an EMBL/GenBank/DDBJ whole genome shotgun (WGS) entry which is preliminary data.</text>
</comment>
<dbReference type="OrthoDB" id="20872at2759"/>
<dbReference type="SMART" id="SM00248">
    <property type="entry name" value="ANK"/>
    <property type="match status" value="8"/>
</dbReference>
<organism evidence="2 3">
    <name type="scientific">Giardia muris</name>
    <dbReference type="NCBI Taxonomy" id="5742"/>
    <lineage>
        <taxon>Eukaryota</taxon>
        <taxon>Metamonada</taxon>
        <taxon>Diplomonadida</taxon>
        <taxon>Hexamitidae</taxon>
        <taxon>Giardiinae</taxon>
        <taxon>Giardia</taxon>
    </lineage>
</organism>